<comment type="caution">
    <text evidence="2">The sequence shown here is derived from an EMBL/GenBank/DDBJ whole genome shotgun (WGS) entry which is preliminary data.</text>
</comment>
<feature type="compositionally biased region" description="Basic and acidic residues" evidence="1">
    <location>
        <begin position="290"/>
        <end position="300"/>
    </location>
</feature>
<dbReference type="OrthoDB" id="286233at2759"/>
<evidence type="ECO:0000313" key="3">
    <source>
        <dbReference type="Proteomes" id="UP000314294"/>
    </source>
</evidence>
<feature type="compositionally biased region" description="Polar residues" evidence="1">
    <location>
        <begin position="15"/>
        <end position="25"/>
    </location>
</feature>
<sequence>MMSHAQGGRMDEQRCSLQPSRSTPATPKHNGSALNSVPTDADADAFFKIIASSRGGRLDDQRVALPTLPGKSGNSEKNENGRNTKPGIPASPRHITAPEITPTTSTNRRNSSCQTDEAGPGSPRALPKSASFTPVTEHQQKLNSAAQVTVRVSMSFTPEQGLKNSNQACTFPDVFLSLGAPCDNHVIPLSPGQSRPMSFNLNVMPKEDSRQCSPSHASPRNAHSRPPSPNYHEQGSMNSPITPDEDCFSLIEKVHTAQLQKSLAQDGHKWKGDPGKGREHAGQGKGKASGKKDKKDGGNK</sequence>
<evidence type="ECO:0000256" key="1">
    <source>
        <dbReference type="SAM" id="MobiDB-lite"/>
    </source>
</evidence>
<name>A0A4Z2HX30_9TELE</name>
<proteinExistence type="predicted"/>
<evidence type="ECO:0000313" key="2">
    <source>
        <dbReference type="EMBL" id="TNN70416.1"/>
    </source>
</evidence>
<feature type="compositionally biased region" description="Polar residues" evidence="1">
    <location>
        <begin position="130"/>
        <end position="139"/>
    </location>
</feature>
<dbReference type="GO" id="GO:0005085">
    <property type="term" value="F:guanyl-nucleotide exchange factor activity"/>
    <property type="evidence" value="ECO:0007669"/>
    <property type="project" value="InterPro"/>
</dbReference>
<feature type="region of interest" description="Disordered" evidence="1">
    <location>
        <begin position="1"/>
        <end position="139"/>
    </location>
</feature>
<feature type="region of interest" description="Disordered" evidence="1">
    <location>
        <begin position="189"/>
        <end position="244"/>
    </location>
</feature>
<dbReference type="SMART" id="SM00390">
    <property type="entry name" value="GoLoco"/>
    <property type="match status" value="2"/>
</dbReference>
<protein>
    <submittedName>
        <fullName evidence="2">Purkinje cell protein 2</fullName>
    </submittedName>
</protein>
<dbReference type="PANTHER" id="PTHR47503:SF1">
    <property type="entry name" value="PURKINJE CELL PROTEIN 2 HOMOLOG"/>
    <property type="match status" value="1"/>
</dbReference>
<feature type="compositionally biased region" description="Polar residues" evidence="1">
    <location>
        <begin position="231"/>
        <end position="241"/>
    </location>
</feature>
<dbReference type="AlphaFoldDB" id="A0A4Z2HX30"/>
<dbReference type="Proteomes" id="UP000314294">
    <property type="component" value="Unassembled WGS sequence"/>
</dbReference>
<feature type="compositionally biased region" description="Basic and acidic residues" evidence="1">
    <location>
        <begin position="266"/>
        <end position="282"/>
    </location>
</feature>
<accession>A0A4Z2HX30</accession>
<organism evidence="2 3">
    <name type="scientific">Liparis tanakae</name>
    <name type="common">Tanaka's snailfish</name>
    <dbReference type="NCBI Taxonomy" id="230148"/>
    <lineage>
        <taxon>Eukaryota</taxon>
        <taxon>Metazoa</taxon>
        <taxon>Chordata</taxon>
        <taxon>Craniata</taxon>
        <taxon>Vertebrata</taxon>
        <taxon>Euteleostomi</taxon>
        <taxon>Actinopterygii</taxon>
        <taxon>Neopterygii</taxon>
        <taxon>Teleostei</taxon>
        <taxon>Neoteleostei</taxon>
        <taxon>Acanthomorphata</taxon>
        <taxon>Eupercaria</taxon>
        <taxon>Perciformes</taxon>
        <taxon>Cottioidei</taxon>
        <taxon>Cottales</taxon>
        <taxon>Liparidae</taxon>
        <taxon>Liparis</taxon>
    </lineage>
</organism>
<dbReference type="EMBL" id="SRLO01000164">
    <property type="protein sequence ID" value="TNN70416.1"/>
    <property type="molecule type" value="Genomic_DNA"/>
</dbReference>
<reference evidence="2 3" key="1">
    <citation type="submission" date="2019-03" db="EMBL/GenBank/DDBJ databases">
        <title>First draft genome of Liparis tanakae, snailfish: a comprehensive survey of snailfish specific genes.</title>
        <authorList>
            <person name="Kim W."/>
            <person name="Song I."/>
            <person name="Jeong J.-H."/>
            <person name="Kim D."/>
            <person name="Kim S."/>
            <person name="Ryu S."/>
            <person name="Song J.Y."/>
            <person name="Lee S.K."/>
        </authorList>
    </citation>
    <scope>NUCLEOTIDE SEQUENCE [LARGE SCALE GENOMIC DNA]</scope>
    <source>
        <tissue evidence="2">Muscle</tissue>
    </source>
</reference>
<gene>
    <name evidence="2" type="primary">PCP2</name>
    <name evidence="2" type="ORF">EYF80_019442</name>
</gene>
<keyword evidence="3" id="KW-1185">Reference proteome</keyword>
<dbReference type="InterPro" id="IPR042168">
    <property type="entry name" value="Pcp2"/>
</dbReference>
<feature type="compositionally biased region" description="Polar residues" evidence="1">
    <location>
        <begin position="191"/>
        <end position="201"/>
    </location>
</feature>
<feature type="compositionally biased region" description="Low complexity" evidence="1">
    <location>
        <begin position="103"/>
        <end position="112"/>
    </location>
</feature>
<feature type="region of interest" description="Disordered" evidence="1">
    <location>
        <begin position="259"/>
        <end position="300"/>
    </location>
</feature>
<dbReference type="InterPro" id="IPR011990">
    <property type="entry name" value="TPR-like_helical_dom_sf"/>
</dbReference>
<dbReference type="Gene3D" id="1.25.40.10">
    <property type="entry name" value="Tetratricopeptide repeat domain"/>
    <property type="match status" value="1"/>
</dbReference>
<dbReference type="InterPro" id="IPR003109">
    <property type="entry name" value="GoLoco_motif"/>
</dbReference>
<dbReference type="PANTHER" id="PTHR47503">
    <property type="entry name" value="PURKINJE CELL PROTEIN 2"/>
    <property type="match status" value="1"/>
</dbReference>